<dbReference type="STRING" id="7370.A0A1I8N8S9"/>
<dbReference type="RefSeq" id="XP_005182605.2">
    <property type="nucleotide sequence ID" value="XM_005182548.4"/>
</dbReference>
<evidence type="ECO:0000256" key="6">
    <source>
        <dbReference type="PIRNR" id="PIRNR037475"/>
    </source>
</evidence>
<dbReference type="SUPFAM" id="SSF69322">
    <property type="entry name" value="Tricorn protease domain 2"/>
    <property type="match status" value="1"/>
</dbReference>
<dbReference type="PANTHER" id="PTHR23287:SF18">
    <property type="entry name" value="BLOC-2 COMPLEX MEMBER HPS5"/>
    <property type="match status" value="1"/>
</dbReference>
<accession>A0A1I8N8S9</accession>
<dbReference type="Pfam" id="PF23756">
    <property type="entry name" value="Beta-prop_HPS5"/>
    <property type="match status" value="1"/>
</dbReference>
<evidence type="ECO:0000256" key="5">
    <source>
        <dbReference type="ARBA" id="ARBA00057891"/>
    </source>
</evidence>
<dbReference type="GO" id="GO:0005737">
    <property type="term" value="C:cytoplasm"/>
    <property type="evidence" value="ECO:0007669"/>
    <property type="project" value="TreeGrafter"/>
</dbReference>
<dbReference type="GO" id="GO:0031409">
    <property type="term" value="F:pigment binding"/>
    <property type="evidence" value="ECO:0007669"/>
    <property type="project" value="UniProtKB-KW"/>
</dbReference>
<dbReference type="AlphaFoldDB" id="A0A1I8N8S9"/>
<sequence>MNLYCLNNFVDYSLAVHQPLKHSNRIKYTCFDISENYIVLGASSGSLYLFNRQGKFLHLIPSKHGAVNHLSISANEKYVGFSTQRSVVCVYVVNLSAQSVPQVIFTNLCSDASVQVTCMHWTQDEKQFYYGDSKGQVNLVLLSTFIGTTLTNMSIHPILFLESPIVQIDDFESLLLVSNCTKCILCNTEYEEYKQIGNKPRDGAYGACFFISSNEAQQPSRIYCARPGSRFWEVDFEGDVLQTHQFKFALACPPSKIHKDSDNENDNMCGDNEGNDEMLDYQPQNLQFGRIQRLRQDFLVSFTELGLYVFDMRNSSVALWCNQFERIVDCRVVGNGEIVVFTQTGSLYSVQMHTLQSRASALVRQNKFLDCAWLMRRNVKYFADKAREDYELGLLNQIKDFLMDRHQYELLNDLSVIFDAIAQCENSGDNNSSGGSSTAADRSCSLGASAIPCQRSTEESSPQGVYVLENAFCDNLKSQKGEKHFKDALLTVTGKFGKNIIKYKFNIFAEEQQKLVRDLIPANERSLPFKDIKAIYENDEEIVCRTRKAHSSPSPSTSQSCRNRVKNTGTGQHITAEEKTIYNLYLICKSSKFSNTNFVERYRSLFDEYSAPELISLLEKLSRVMVEHGDDPEQAQRHCYEMYFHYLNPELIWEMDDASRDYITQGFVLLNSSDDIVRCDNCMFPLRFDNSCVFHELGSVLLRYYWSRNEQVKCFDVLTRVPALFDILAKLYLAEYNMDKVLPIILNYGQPDLLIDMGKSFTLNAWAKCFEHFVDLHRGRLTCINCECITTVENVNRHFFYTWNCFLGIALEYMEADEILSLIFKWSNSIPSDAIDREFYSRCLLKG</sequence>
<dbReference type="InterPro" id="IPR056446">
    <property type="entry name" value="TPR_HPS5_insects"/>
</dbReference>
<evidence type="ECO:0000313" key="9">
    <source>
        <dbReference type="EnsemblMetazoa" id="MDOA012751-PA"/>
    </source>
</evidence>
<gene>
    <name evidence="9" type="primary">101894704</name>
</gene>
<feature type="domain" description="HPS5-like beta-propeller" evidence="7">
    <location>
        <begin position="17"/>
        <end position="336"/>
    </location>
</feature>
<reference evidence="9" key="1">
    <citation type="submission" date="2020-05" db="UniProtKB">
        <authorList>
            <consortium name="EnsemblMetazoa"/>
        </authorList>
    </citation>
    <scope>IDENTIFICATION</scope>
    <source>
        <strain evidence="9">Aabys</strain>
    </source>
</reference>
<dbReference type="InterPro" id="IPR015943">
    <property type="entry name" value="WD40/YVTN_repeat-like_dom_sf"/>
</dbReference>
<dbReference type="Gene3D" id="2.130.10.10">
    <property type="entry name" value="YVTN repeat-like/Quinoprotein amine dehydrogenase"/>
    <property type="match status" value="1"/>
</dbReference>
<proteinExistence type="inferred from homology"/>
<comment type="similarity">
    <text evidence="1 6">Belongs to the HPS5 family.</text>
</comment>
<dbReference type="Pfam" id="PF23757">
    <property type="entry name" value="TPR_HPS5_insect"/>
    <property type="match status" value="1"/>
</dbReference>
<dbReference type="FunFam" id="2.130.10.10:FF:000968">
    <property type="entry name" value="Hermansky-Pudlak syndrome 5 protein homolog"/>
    <property type="match status" value="1"/>
</dbReference>
<dbReference type="PIRSF" id="PIRSF037475">
    <property type="entry name" value="BLOC-2_complex_Hps5"/>
    <property type="match status" value="1"/>
</dbReference>
<evidence type="ECO:0000259" key="8">
    <source>
        <dbReference type="Pfam" id="PF23757"/>
    </source>
</evidence>
<keyword evidence="4 6" id="KW-0844">Vision</keyword>
<name>A0A1I8N8S9_MUSDO</name>
<dbReference type="eggNOG" id="KOG3621">
    <property type="taxonomic scope" value="Eukaryota"/>
</dbReference>
<organism evidence="9">
    <name type="scientific">Musca domestica</name>
    <name type="common">House fly</name>
    <dbReference type="NCBI Taxonomy" id="7370"/>
    <lineage>
        <taxon>Eukaryota</taxon>
        <taxon>Metazoa</taxon>
        <taxon>Ecdysozoa</taxon>
        <taxon>Arthropoda</taxon>
        <taxon>Hexapoda</taxon>
        <taxon>Insecta</taxon>
        <taxon>Pterygota</taxon>
        <taxon>Neoptera</taxon>
        <taxon>Endopterygota</taxon>
        <taxon>Diptera</taxon>
        <taxon>Brachycera</taxon>
        <taxon>Muscomorpha</taxon>
        <taxon>Muscoidea</taxon>
        <taxon>Muscidae</taxon>
        <taxon>Musca</taxon>
    </lineage>
</organism>
<dbReference type="PANTHER" id="PTHR23287">
    <property type="entry name" value="RUBY-EYE2-LIKE PROTEIN"/>
    <property type="match status" value="1"/>
</dbReference>
<dbReference type="OrthoDB" id="19493at2759"/>
<evidence type="ECO:0000256" key="1">
    <source>
        <dbReference type="ARBA" id="ARBA00010697"/>
    </source>
</evidence>
<keyword evidence="2 6" id="KW-0608">Pigment</keyword>
<feature type="domain" description="HPS5 TPR" evidence="8">
    <location>
        <begin position="605"/>
        <end position="786"/>
    </location>
</feature>
<dbReference type="GO" id="GO:0007601">
    <property type="term" value="P:visual perception"/>
    <property type="evidence" value="ECO:0007669"/>
    <property type="project" value="UniProtKB-KW"/>
</dbReference>
<dbReference type="GO" id="GO:0048066">
    <property type="term" value="P:developmental pigmentation"/>
    <property type="evidence" value="ECO:0007669"/>
    <property type="project" value="TreeGrafter"/>
</dbReference>
<comment type="function">
    <text evidence="5 6">Has a role in the biogenesis of eye pigment granules. Eye pigment granules are specialized forms of late endosomes or lysosomes. Biogenesis of pigment granules in the eye requires molecular components required for protein delivery to lysosomes.</text>
</comment>
<evidence type="ECO:0000256" key="3">
    <source>
        <dbReference type="ARBA" id="ARBA00022606"/>
    </source>
</evidence>
<evidence type="ECO:0000256" key="2">
    <source>
        <dbReference type="ARBA" id="ARBA00022474"/>
    </source>
</evidence>
<dbReference type="VEuPathDB" id="VectorBase:MDOMA2_010539"/>
<dbReference type="EnsemblMetazoa" id="MDOA012751-RA">
    <property type="protein sequence ID" value="MDOA012751-PA"/>
    <property type="gene ID" value="MDOA012751"/>
</dbReference>
<evidence type="ECO:0000256" key="4">
    <source>
        <dbReference type="ARBA" id="ARBA00023305"/>
    </source>
</evidence>
<dbReference type="VEuPathDB" id="VectorBase:MDOA012751"/>
<keyword evidence="3 6" id="KW-0716">Sensory transduction</keyword>
<dbReference type="InterPro" id="IPR035431">
    <property type="entry name" value="HPS5"/>
</dbReference>
<dbReference type="InterPro" id="IPR056499">
    <property type="entry name" value="Beta-prop_HPS5-like"/>
</dbReference>
<protein>
    <recommendedName>
        <fullName evidence="6">Hermansky-Pudlak syndrome 5 protein homolog</fullName>
    </recommendedName>
</protein>
<evidence type="ECO:0000259" key="7">
    <source>
        <dbReference type="Pfam" id="PF23756"/>
    </source>
</evidence>
<dbReference type="KEGG" id="mde:101894704"/>